<proteinExistence type="predicted"/>
<dbReference type="Proteomes" id="UP000075442">
    <property type="component" value="Unassembled WGS sequence"/>
</dbReference>
<name>A0A150NN40_STRMT</name>
<dbReference type="PATRIC" id="fig|28037.235.peg.1362"/>
<organism evidence="1 2">
    <name type="scientific">Streptococcus mitis</name>
    <dbReference type="NCBI Taxonomy" id="28037"/>
    <lineage>
        <taxon>Bacteria</taxon>
        <taxon>Bacillati</taxon>
        <taxon>Bacillota</taxon>
        <taxon>Bacilli</taxon>
        <taxon>Lactobacillales</taxon>
        <taxon>Streptococcaceae</taxon>
        <taxon>Streptococcus</taxon>
        <taxon>Streptococcus mitis group</taxon>
    </lineage>
</organism>
<evidence type="ECO:0000313" key="1">
    <source>
        <dbReference type="EMBL" id="KYF34889.1"/>
    </source>
</evidence>
<dbReference type="EMBL" id="LROU01000112">
    <property type="protein sequence ID" value="KYF34889.1"/>
    <property type="molecule type" value="Genomic_DNA"/>
</dbReference>
<comment type="caution">
    <text evidence="1">The sequence shown here is derived from an EMBL/GenBank/DDBJ whole genome shotgun (WGS) entry which is preliminary data.</text>
</comment>
<reference evidence="1 2" key="1">
    <citation type="submission" date="2016-01" db="EMBL/GenBank/DDBJ databases">
        <title>Highly variable Streptococcus oralis 1 are common among viridans streptococci isolated from primates.</title>
        <authorList>
            <person name="Denapaite D."/>
            <person name="Rieger M."/>
            <person name="Koendgen S."/>
            <person name="Brueckner R."/>
            <person name="Ochigava I."/>
            <person name="Kappeler P."/>
            <person name="Maetz-Rensing K."/>
            <person name="Leendertz F."/>
        </authorList>
    </citation>
    <scope>NUCLEOTIDE SEQUENCE [LARGE SCALE GENOMIC DNA]</scope>
    <source>
        <strain evidence="1 2">M3-1</strain>
    </source>
</reference>
<accession>A0A150NN40</accession>
<evidence type="ECO:0000313" key="2">
    <source>
        <dbReference type="Proteomes" id="UP000075442"/>
    </source>
</evidence>
<gene>
    <name evidence="1" type="ORF">SMIM3I_00185</name>
</gene>
<sequence>MPIARTAAKKIASLVFNEQASIKLDDEQADKFIQETLKMTALTRILSAILRVVLLWEVLL</sequence>
<dbReference type="AlphaFoldDB" id="A0A150NN40"/>
<protein>
    <submittedName>
        <fullName evidence="1">Uncharacterized protein</fullName>
    </submittedName>
</protein>